<sequence>MLSRVWSLQAVNPSPAKLSPLRAHRTHPKRGIQLLCTDFDGTLLGGGGVHPSLWAVLVRLVEEEHIIWVINTGRTWEGLAHELWRLSPPVWPHWVVLGEREVYRIEAREPKPHKSWNELCQRAHHQLFERTRPFWRELLRYLHMESRARFTVDQLWSPVEIEATSEEEADRIHRFVRERICRWRSLSVVRNSRWFRFAHSFFHKGTALACIQRETATSPARTLAVGDHYNDLPMLEPVYAEYLACPANAIEPVKEKVRRYQGEIATGEASLGVLEVLEKVFLSASRSFSRGSRKELEE</sequence>
<reference evidence="1" key="1">
    <citation type="submission" date="2021-02" db="EMBL/GenBank/DDBJ databases">
        <authorList>
            <person name="Cremers G."/>
            <person name="Picone N."/>
        </authorList>
    </citation>
    <scope>NUCLEOTIDE SEQUENCE</scope>
    <source>
        <strain evidence="1">PQ17</strain>
    </source>
</reference>
<name>A0A8J2FRI6_9BACT</name>
<proteinExistence type="predicted"/>
<dbReference type="GO" id="GO:0000287">
    <property type="term" value="F:magnesium ion binding"/>
    <property type="evidence" value="ECO:0007669"/>
    <property type="project" value="TreeGrafter"/>
</dbReference>
<dbReference type="InterPro" id="IPR036412">
    <property type="entry name" value="HAD-like_sf"/>
</dbReference>
<dbReference type="InterPro" id="IPR023214">
    <property type="entry name" value="HAD_sf"/>
</dbReference>
<dbReference type="GO" id="GO:0005829">
    <property type="term" value="C:cytosol"/>
    <property type="evidence" value="ECO:0007669"/>
    <property type="project" value="TreeGrafter"/>
</dbReference>
<keyword evidence="1" id="KW-0378">Hydrolase</keyword>
<protein>
    <submittedName>
        <fullName evidence="1">HAD superfamily hydrolase</fullName>
    </submittedName>
</protein>
<evidence type="ECO:0000313" key="1">
    <source>
        <dbReference type="EMBL" id="CAF0689042.1"/>
    </source>
</evidence>
<evidence type="ECO:0000313" key="2">
    <source>
        <dbReference type="Proteomes" id="UP000663859"/>
    </source>
</evidence>
<keyword evidence="2" id="KW-1185">Reference proteome</keyword>
<comment type="caution">
    <text evidence="1">The sequence shown here is derived from an EMBL/GenBank/DDBJ whole genome shotgun (WGS) entry which is preliminary data.</text>
</comment>
<gene>
    <name evidence="1" type="primary">cof</name>
    <name evidence="1" type="ORF">MPNT_10091</name>
</gene>
<dbReference type="PANTHER" id="PTHR10000:SF8">
    <property type="entry name" value="HAD SUPERFAMILY HYDROLASE-LIKE, TYPE 3"/>
    <property type="match status" value="1"/>
</dbReference>
<accession>A0A8J2FRI6</accession>
<dbReference type="Proteomes" id="UP000663859">
    <property type="component" value="Unassembled WGS sequence"/>
</dbReference>
<organism evidence="1 2">
    <name type="scientific">Candidatus Methylacidithermus pantelleriae</name>
    <dbReference type="NCBI Taxonomy" id="2744239"/>
    <lineage>
        <taxon>Bacteria</taxon>
        <taxon>Pseudomonadati</taxon>
        <taxon>Verrucomicrobiota</taxon>
        <taxon>Methylacidiphilae</taxon>
        <taxon>Methylacidiphilales</taxon>
        <taxon>Methylacidiphilaceae</taxon>
        <taxon>Candidatus Methylacidithermus</taxon>
    </lineage>
</organism>
<dbReference type="EMBL" id="CAJNOB010000001">
    <property type="protein sequence ID" value="CAF0689042.1"/>
    <property type="molecule type" value="Genomic_DNA"/>
</dbReference>
<dbReference type="GO" id="GO:0016791">
    <property type="term" value="F:phosphatase activity"/>
    <property type="evidence" value="ECO:0007669"/>
    <property type="project" value="UniProtKB-ARBA"/>
</dbReference>
<dbReference type="PANTHER" id="PTHR10000">
    <property type="entry name" value="PHOSPHOSERINE PHOSPHATASE"/>
    <property type="match status" value="1"/>
</dbReference>
<dbReference type="SUPFAM" id="SSF56784">
    <property type="entry name" value="HAD-like"/>
    <property type="match status" value="1"/>
</dbReference>
<dbReference type="Gene3D" id="3.40.50.1000">
    <property type="entry name" value="HAD superfamily/HAD-like"/>
    <property type="match status" value="2"/>
</dbReference>
<dbReference type="AlphaFoldDB" id="A0A8J2FRI6"/>
<dbReference type="Pfam" id="PF08282">
    <property type="entry name" value="Hydrolase_3"/>
    <property type="match status" value="1"/>
</dbReference>